<dbReference type="AlphaFoldDB" id="A0AAE3VGR6"/>
<dbReference type="InterPro" id="IPR013216">
    <property type="entry name" value="Methyltransf_11"/>
</dbReference>
<dbReference type="GO" id="GO:0005524">
    <property type="term" value="F:ATP binding"/>
    <property type="evidence" value="ECO:0007669"/>
    <property type="project" value="UniProtKB-KW"/>
</dbReference>
<dbReference type="GO" id="GO:0006430">
    <property type="term" value="P:lysyl-tRNA aminoacylation"/>
    <property type="evidence" value="ECO:0007669"/>
    <property type="project" value="TreeGrafter"/>
</dbReference>
<dbReference type="InterPro" id="IPR004364">
    <property type="entry name" value="Aa-tRNA-synt_II"/>
</dbReference>
<dbReference type="InterPro" id="IPR045864">
    <property type="entry name" value="aa-tRNA-synth_II/BPL/LPL"/>
</dbReference>
<dbReference type="GO" id="GO:0004824">
    <property type="term" value="F:lysine-tRNA ligase activity"/>
    <property type="evidence" value="ECO:0007669"/>
    <property type="project" value="TreeGrafter"/>
</dbReference>
<evidence type="ECO:0000259" key="6">
    <source>
        <dbReference type="PROSITE" id="PS50862"/>
    </source>
</evidence>
<name>A0AAE3VGR6_9BACT</name>
<feature type="domain" description="Aminoacyl-transfer RNA synthetases class-II family profile" evidence="6">
    <location>
        <begin position="296"/>
        <end position="587"/>
    </location>
</feature>
<evidence type="ECO:0000256" key="4">
    <source>
        <dbReference type="ARBA" id="ARBA00022917"/>
    </source>
</evidence>
<dbReference type="InterPro" id="IPR006195">
    <property type="entry name" value="aa-tRNA-synth_II"/>
</dbReference>
<dbReference type="PRINTS" id="PR01042">
    <property type="entry name" value="TRNASYNTHASP"/>
</dbReference>
<evidence type="ECO:0000256" key="5">
    <source>
        <dbReference type="ARBA" id="ARBA00023146"/>
    </source>
</evidence>
<dbReference type="SUPFAM" id="SSF53335">
    <property type="entry name" value="S-adenosyl-L-methionine-dependent methyltransferases"/>
    <property type="match status" value="1"/>
</dbReference>
<evidence type="ECO:0000256" key="3">
    <source>
        <dbReference type="ARBA" id="ARBA00022840"/>
    </source>
</evidence>
<dbReference type="CDD" id="cd02440">
    <property type="entry name" value="AdoMet_MTases"/>
    <property type="match status" value="1"/>
</dbReference>
<dbReference type="Pfam" id="PF08241">
    <property type="entry name" value="Methyltransf_11"/>
    <property type="match status" value="1"/>
</dbReference>
<accession>A0AAE3VGR6</accession>
<protein>
    <submittedName>
        <fullName evidence="7">EF-P lysine aminoacylase GenX</fullName>
    </submittedName>
</protein>
<dbReference type="Pfam" id="PF00152">
    <property type="entry name" value="tRNA-synt_2"/>
    <property type="match status" value="1"/>
</dbReference>
<evidence type="ECO:0000256" key="1">
    <source>
        <dbReference type="ARBA" id="ARBA00022598"/>
    </source>
</evidence>
<evidence type="ECO:0000256" key="2">
    <source>
        <dbReference type="ARBA" id="ARBA00022741"/>
    </source>
</evidence>
<reference evidence="7" key="1">
    <citation type="submission" date="2023-07" db="EMBL/GenBank/DDBJ databases">
        <title>Genomic Encyclopedia of Type Strains, Phase IV (KMG-IV): sequencing the most valuable type-strain genomes for metagenomic binning, comparative biology and taxonomic classification.</title>
        <authorList>
            <person name="Goeker M."/>
        </authorList>
    </citation>
    <scope>NUCLEOTIDE SEQUENCE</scope>
    <source>
        <strain evidence="7">DSM 24202</strain>
    </source>
</reference>
<dbReference type="PANTHER" id="PTHR42918:SF6">
    <property type="entry name" value="ELONGATION FACTOR P--(R)-BETA-LYSINE LIGASE"/>
    <property type="match status" value="1"/>
</dbReference>
<organism evidence="7 8">
    <name type="scientific">Oligosphaera ethanolica</name>
    <dbReference type="NCBI Taxonomy" id="760260"/>
    <lineage>
        <taxon>Bacteria</taxon>
        <taxon>Pseudomonadati</taxon>
        <taxon>Lentisphaerota</taxon>
        <taxon>Oligosphaeria</taxon>
        <taxon>Oligosphaerales</taxon>
        <taxon>Oligosphaeraceae</taxon>
        <taxon>Oligosphaera</taxon>
    </lineage>
</organism>
<keyword evidence="2" id="KW-0547">Nucleotide-binding</keyword>
<dbReference type="Gene3D" id="3.30.930.10">
    <property type="entry name" value="Bira Bifunctional Protein, Domain 2"/>
    <property type="match status" value="1"/>
</dbReference>
<dbReference type="GO" id="GO:0008757">
    <property type="term" value="F:S-adenosylmethionine-dependent methyltransferase activity"/>
    <property type="evidence" value="ECO:0007669"/>
    <property type="project" value="InterPro"/>
</dbReference>
<dbReference type="SUPFAM" id="SSF55681">
    <property type="entry name" value="Class II aaRS and biotin synthetases"/>
    <property type="match status" value="1"/>
</dbReference>
<keyword evidence="5" id="KW-0030">Aminoacyl-tRNA synthetase</keyword>
<proteinExistence type="predicted"/>
<dbReference type="RefSeq" id="WP_307261661.1">
    <property type="nucleotide sequence ID" value="NZ_JAUSVL010000001.1"/>
</dbReference>
<dbReference type="GO" id="GO:0005829">
    <property type="term" value="C:cytosol"/>
    <property type="evidence" value="ECO:0007669"/>
    <property type="project" value="TreeGrafter"/>
</dbReference>
<dbReference type="InterPro" id="IPR029063">
    <property type="entry name" value="SAM-dependent_MTases_sf"/>
</dbReference>
<dbReference type="PANTHER" id="PTHR42918">
    <property type="entry name" value="LYSYL-TRNA SYNTHETASE"/>
    <property type="match status" value="1"/>
</dbReference>
<keyword evidence="3" id="KW-0067">ATP-binding</keyword>
<dbReference type="GO" id="GO:0000049">
    <property type="term" value="F:tRNA binding"/>
    <property type="evidence" value="ECO:0007669"/>
    <property type="project" value="TreeGrafter"/>
</dbReference>
<dbReference type="EMBL" id="JAUSVL010000001">
    <property type="protein sequence ID" value="MDQ0290249.1"/>
    <property type="molecule type" value="Genomic_DNA"/>
</dbReference>
<keyword evidence="8" id="KW-1185">Reference proteome</keyword>
<gene>
    <name evidence="7" type="ORF">J3R75_002356</name>
</gene>
<dbReference type="Gene3D" id="3.40.50.150">
    <property type="entry name" value="Vaccinia Virus protein VP39"/>
    <property type="match status" value="1"/>
</dbReference>
<keyword evidence="1" id="KW-0436">Ligase</keyword>
<keyword evidence="4" id="KW-0648">Protein biosynthesis</keyword>
<dbReference type="InterPro" id="IPR002312">
    <property type="entry name" value="Asp/Asn-tRNA-synth_IIb"/>
</dbReference>
<sequence>MNITYWNELADHYQRETHITTDDFHFGPLLPGDKALGVLPDSVAGLDCLEIGCGAAQNSLYLAQRGARCVACDGSEQQLKHARGLAKKLGCHLELHCCDLEELPLPPARLFDLVHSTHALAFAGDQQRAIRAWAARVKPGGVLLISTVHPLAGSEWLDIDDDSGIFVKDYFHPAAEVSESDRGSSGSSRAEPISAIVQYLVDCGLIIDRVLEPTPPAAAGQSLRDSVPYWSAAWEEHAAELAKVPYTVIFRAKRPEATAAAFAFAPTARANADRCLDRPDPAAAASERRALAARRDSLAVRARAFRSIRDFFAQADFLEVHTPIRIPTPALEDYIDAEAAGNHWLRTSPELHMKRLLAAGYERIYQLGACFRAGESGQRHRGEFTMLEWYRANAGWRQVLDDCVRLFRQVAQAAIGTQQCPFRGQIIDLAAPWEEISVDEAFRRYAGVDLDQTIAEGRFENVLVEKVEPQLGIGRPTVLSEYPLACSGLSQPIPGRPNRVERWEVYAAGLELGNACSELIDPAEQLRRFLACAKLRAREGREVYPMDQPFLDALRSGMPPSAGVAIGVDRLVMLLTNASDIDQVNAF</sequence>
<evidence type="ECO:0000313" key="8">
    <source>
        <dbReference type="Proteomes" id="UP001238163"/>
    </source>
</evidence>
<comment type="caution">
    <text evidence="7">The sequence shown here is derived from an EMBL/GenBank/DDBJ whole genome shotgun (WGS) entry which is preliminary data.</text>
</comment>
<dbReference type="Proteomes" id="UP001238163">
    <property type="component" value="Unassembled WGS sequence"/>
</dbReference>
<evidence type="ECO:0000313" key="7">
    <source>
        <dbReference type="EMBL" id="MDQ0290249.1"/>
    </source>
</evidence>
<dbReference type="PROSITE" id="PS50862">
    <property type="entry name" value="AA_TRNA_LIGASE_II"/>
    <property type="match status" value="1"/>
</dbReference>